<dbReference type="VEuPathDB" id="PlasmoDB:C922_01746"/>
<gene>
    <name evidence="1" type="ORF">C922_01746</name>
</gene>
<dbReference type="EMBL" id="KI965465">
    <property type="protein sequence ID" value="EUD67561.1"/>
    <property type="molecule type" value="Genomic_DNA"/>
</dbReference>
<reference evidence="1 2" key="1">
    <citation type="submission" date="2013-02" db="EMBL/GenBank/DDBJ databases">
        <title>The Genome Sequence of Plasmodium inui San Antonio 1.</title>
        <authorList>
            <consortium name="The Broad Institute Genome Sequencing Platform"/>
            <consortium name="The Broad Institute Genome Sequencing Center for Infectious Disease"/>
            <person name="Neafsey D."/>
            <person name="Cheeseman I."/>
            <person name="Volkman S."/>
            <person name="Adams J."/>
            <person name="Walker B."/>
            <person name="Young S.K."/>
            <person name="Zeng Q."/>
            <person name="Gargeya S."/>
            <person name="Fitzgerald M."/>
            <person name="Haas B."/>
            <person name="Abouelleil A."/>
            <person name="Alvarado L."/>
            <person name="Arachchi H.M."/>
            <person name="Berlin A.M."/>
            <person name="Chapman S.B."/>
            <person name="Dewar J."/>
            <person name="Goldberg J."/>
            <person name="Griggs A."/>
            <person name="Gujja S."/>
            <person name="Hansen M."/>
            <person name="Howarth C."/>
            <person name="Imamovic A."/>
            <person name="Larimer J."/>
            <person name="McCowan C."/>
            <person name="Murphy C."/>
            <person name="Neiman D."/>
            <person name="Pearson M."/>
            <person name="Priest M."/>
            <person name="Roberts A."/>
            <person name="Saif S."/>
            <person name="Shea T."/>
            <person name="Sisk P."/>
            <person name="Sykes S."/>
            <person name="Wortman J."/>
            <person name="Nusbaum C."/>
            <person name="Birren B."/>
        </authorList>
    </citation>
    <scope>NUCLEOTIDE SEQUENCE [LARGE SCALE GENOMIC DNA]</scope>
    <source>
        <strain evidence="1 2">San Antonio 1</strain>
    </source>
</reference>
<dbReference type="RefSeq" id="XP_008815571.1">
    <property type="nucleotide sequence ID" value="XM_008817349.1"/>
</dbReference>
<dbReference type="GeneID" id="20037020"/>
<keyword evidence="2" id="KW-1185">Reference proteome</keyword>
<dbReference type="Proteomes" id="UP000030640">
    <property type="component" value="Unassembled WGS sequence"/>
</dbReference>
<sequence length="78" mass="9264">MNILRCILQKIRYIEHRVLTTGISIIIEYHRELSVAIQETLSMRNKTFSTEVKRQANYLLSLKGKIRRIHTIHQEMKG</sequence>
<dbReference type="AlphaFoldDB" id="W7AQ70"/>
<name>W7AQ70_9APIC</name>
<protein>
    <submittedName>
        <fullName evidence="1">Uncharacterized protein</fullName>
    </submittedName>
</protein>
<evidence type="ECO:0000313" key="2">
    <source>
        <dbReference type="Proteomes" id="UP000030640"/>
    </source>
</evidence>
<proteinExistence type="predicted"/>
<accession>W7AQ70</accession>
<organism evidence="1 2">
    <name type="scientific">Plasmodium inui San Antonio 1</name>
    <dbReference type="NCBI Taxonomy" id="1237626"/>
    <lineage>
        <taxon>Eukaryota</taxon>
        <taxon>Sar</taxon>
        <taxon>Alveolata</taxon>
        <taxon>Apicomplexa</taxon>
        <taxon>Aconoidasida</taxon>
        <taxon>Haemosporida</taxon>
        <taxon>Plasmodiidae</taxon>
        <taxon>Plasmodium</taxon>
        <taxon>Plasmodium (Plasmodium)</taxon>
    </lineage>
</organism>
<evidence type="ECO:0000313" key="1">
    <source>
        <dbReference type="EMBL" id="EUD67561.1"/>
    </source>
</evidence>